<evidence type="ECO:0000256" key="1">
    <source>
        <dbReference type="ARBA" id="ARBA00004141"/>
    </source>
</evidence>
<name>A0ABU2E1M8_9BURK</name>
<dbReference type="EMBL" id="VJSY01000014">
    <property type="protein sequence ID" value="MDR8753772.1"/>
    <property type="molecule type" value="Genomic_DNA"/>
</dbReference>
<reference evidence="8 9" key="1">
    <citation type="submission" date="2019-06" db="EMBL/GenBank/DDBJ databases">
        <title>Evolution of Burkholderia multivorans in the lungs of Cystic Fibrosis patients.</title>
        <authorList>
            <person name="Moreira L.M."/>
        </authorList>
    </citation>
    <scope>NUCLEOTIDE SEQUENCE [LARGE SCALE GENOMIC DNA]</scope>
    <source>
        <strain evidence="8 9">VC13239</strain>
    </source>
</reference>
<evidence type="ECO:0000313" key="9">
    <source>
        <dbReference type="Proteomes" id="UP001248067"/>
    </source>
</evidence>
<comment type="caution">
    <text evidence="8">The sequence shown here is derived from an EMBL/GenBank/DDBJ whole genome shotgun (WGS) entry which is preliminary data.</text>
</comment>
<protein>
    <recommendedName>
        <fullName evidence="10">Allantoin permease</fullName>
    </recommendedName>
</protein>
<evidence type="ECO:0000256" key="5">
    <source>
        <dbReference type="ARBA" id="ARBA00022989"/>
    </source>
</evidence>
<evidence type="ECO:0008006" key="10">
    <source>
        <dbReference type="Google" id="ProtNLM"/>
    </source>
</evidence>
<evidence type="ECO:0000256" key="6">
    <source>
        <dbReference type="ARBA" id="ARBA00023136"/>
    </source>
</evidence>
<keyword evidence="5 7" id="KW-1133">Transmembrane helix</keyword>
<evidence type="ECO:0000256" key="2">
    <source>
        <dbReference type="ARBA" id="ARBA00008974"/>
    </source>
</evidence>
<keyword evidence="3" id="KW-0813">Transport</keyword>
<accession>A0ABU2E1M8</accession>
<keyword evidence="4 7" id="KW-0812">Transmembrane</keyword>
<dbReference type="InterPro" id="IPR001248">
    <property type="entry name" value="Pur-cyt_permease"/>
</dbReference>
<dbReference type="Gene3D" id="1.10.4160.10">
    <property type="entry name" value="Hydantoin permease"/>
    <property type="match status" value="1"/>
</dbReference>
<evidence type="ECO:0000256" key="3">
    <source>
        <dbReference type="ARBA" id="ARBA00022448"/>
    </source>
</evidence>
<dbReference type="Proteomes" id="UP001248067">
    <property type="component" value="Unassembled WGS sequence"/>
</dbReference>
<dbReference type="InterPro" id="IPR026030">
    <property type="entry name" value="Pur-cyt_permease_Fcy2/21/22"/>
</dbReference>
<evidence type="ECO:0000256" key="4">
    <source>
        <dbReference type="ARBA" id="ARBA00022692"/>
    </source>
</evidence>
<gene>
    <name evidence="8" type="ORF">FEQ00_02190</name>
</gene>
<sequence>MIAINLIDFYLVNNRHYRVAEIVSSNGGVYGAFNVKATAIYVFGIAVQVPFMEESFFHGPWASILGGADVSWMVGLVVTALVCYLFTSKDGSRSQSRCPAGAGALD</sequence>
<proteinExistence type="inferred from homology"/>
<dbReference type="PANTHER" id="PTHR31806:SF1">
    <property type="entry name" value="PURINE-CYTOSINE PERMEASE FCY2-RELATED"/>
    <property type="match status" value="1"/>
</dbReference>
<dbReference type="Pfam" id="PF02133">
    <property type="entry name" value="Transp_cyt_pur"/>
    <property type="match status" value="1"/>
</dbReference>
<keyword evidence="9" id="KW-1185">Reference proteome</keyword>
<organism evidence="8 9">
    <name type="scientific">Burkholderia pseudomultivorans</name>
    <dbReference type="NCBI Taxonomy" id="1207504"/>
    <lineage>
        <taxon>Bacteria</taxon>
        <taxon>Pseudomonadati</taxon>
        <taxon>Pseudomonadota</taxon>
        <taxon>Betaproteobacteria</taxon>
        <taxon>Burkholderiales</taxon>
        <taxon>Burkholderiaceae</taxon>
        <taxon>Burkholderia</taxon>
        <taxon>Burkholderia cepacia complex</taxon>
    </lineage>
</organism>
<evidence type="ECO:0000313" key="8">
    <source>
        <dbReference type="EMBL" id="MDR8753772.1"/>
    </source>
</evidence>
<comment type="similarity">
    <text evidence="2">Belongs to the purine-cytosine permease (2.A.39) family.</text>
</comment>
<evidence type="ECO:0000256" key="7">
    <source>
        <dbReference type="SAM" id="Phobius"/>
    </source>
</evidence>
<comment type="subcellular location">
    <subcellularLocation>
        <location evidence="1">Membrane</location>
        <topology evidence="1">Multi-pass membrane protein</topology>
    </subcellularLocation>
</comment>
<dbReference type="PANTHER" id="PTHR31806">
    <property type="entry name" value="PURINE-CYTOSINE PERMEASE FCY2-RELATED"/>
    <property type="match status" value="1"/>
</dbReference>
<keyword evidence="6 7" id="KW-0472">Membrane</keyword>
<feature type="transmembrane region" description="Helical" evidence="7">
    <location>
        <begin position="61"/>
        <end position="87"/>
    </location>
</feature>